<dbReference type="EMBL" id="PTPX01000017">
    <property type="protein sequence ID" value="RAL18210.1"/>
    <property type="molecule type" value="Genomic_DNA"/>
</dbReference>
<dbReference type="AlphaFoldDB" id="A0A328BZD4"/>
<accession>A0A328BZD4</accession>
<dbReference type="OrthoDB" id="8613971at2"/>
<evidence type="ECO:0000313" key="3">
    <source>
        <dbReference type="Proteomes" id="UP000248689"/>
    </source>
</evidence>
<reference evidence="3" key="1">
    <citation type="submission" date="2018-02" db="EMBL/GenBank/DDBJ databases">
        <title>Glaesserella australis sp. nov., isolated from the lungs of pigs.</title>
        <authorList>
            <person name="Turni C."/>
            <person name="Christensen H."/>
        </authorList>
    </citation>
    <scope>NUCLEOTIDE SEQUENCE [LARGE SCALE GENOMIC DNA]</scope>
    <source>
        <strain evidence="3">HS4635</strain>
    </source>
</reference>
<gene>
    <name evidence="2" type="ORF">C5N92_08285</name>
</gene>
<protein>
    <submittedName>
        <fullName evidence="2">Pseudouridine synthase</fullName>
    </submittedName>
</protein>
<name>A0A328BZD4_9PAST</name>
<evidence type="ECO:0000313" key="2">
    <source>
        <dbReference type="EMBL" id="RAL18210.1"/>
    </source>
</evidence>
<dbReference type="Proteomes" id="UP000248689">
    <property type="component" value="Unassembled WGS sequence"/>
</dbReference>
<feature type="signal peptide" evidence="1">
    <location>
        <begin position="1"/>
        <end position="18"/>
    </location>
</feature>
<evidence type="ECO:0000256" key="1">
    <source>
        <dbReference type="SAM" id="SignalP"/>
    </source>
</evidence>
<comment type="caution">
    <text evidence="2">The sequence shown here is derived from an EMBL/GenBank/DDBJ whole genome shotgun (WGS) entry which is preliminary data.</text>
</comment>
<keyword evidence="1" id="KW-0732">Signal</keyword>
<proteinExistence type="predicted"/>
<organism evidence="2 3">
    <name type="scientific">Glaesserella australis</name>
    <dbReference type="NCBI Taxonomy" id="2094024"/>
    <lineage>
        <taxon>Bacteria</taxon>
        <taxon>Pseudomonadati</taxon>
        <taxon>Pseudomonadota</taxon>
        <taxon>Gammaproteobacteria</taxon>
        <taxon>Pasteurellales</taxon>
        <taxon>Pasteurellaceae</taxon>
        <taxon>Glaesserella</taxon>
    </lineage>
</organism>
<feature type="chain" id="PRO_5016364737" evidence="1">
    <location>
        <begin position="19"/>
        <end position="157"/>
    </location>
</feature>
<dbReference type="RefSeq" id="WP_111750387.1">
    <property type="nucleotide sequence ID" value="NZ_PTPX01000017.1"/>
</dbReference>
<sequence length="157" mass="17687">MKKYFALTMALVSVTAVANTNKPVNSHTAEQKPPMMVLTTVDVSGKVMKPLNSRVYSLSKAKTELCWEVFNIPFIAKNRITEVFDTPDTAKFTTTDSSIVSSNDNKTHTIITYQPSINNELIRRCWKFDKTDPLGTYKLTLQVNDVTFPTQTFSVVK</sequence>
<keyword evidence="3" id="KW-1185">Reference proteome</keyword>